<dbReference type="RefSeq" id="WP_004957171.1">
    <property type="nucleotide sequence ID" value="NZ_JAQMZQ010000003.1"/>
</dbReference>
<dbReference type="InterPro" id="IPR016181">
    <property type="entry name" value="Acyl_CoA_acyltransferase"/>
</dbReference>
<dbReference type="AlphaFoldDB" id="A0A3S4HLT3"/>
<dbReference type="Pfam" id="PF00583">
    <property type="entry name" value="Acetyltransf_1"/>
    <property type="match status" value="1"/>
</dbReference>
<keyword evidence="2" id="KW-0012">Acyltransferase</keyword>
<keyword evidence="1 4" id="KW-0808">Transferase</keyword>
<dbReference type="InterPro" id="IPR000182">
    <property type="entry name" value="GNAT_dom"/>
</dbReference>
<accession>A0A3S4HLT3</accession>
<dbReference type="KEGG" id="sof:NCTC11214_01854"/>
<dbReference type="Gene3D" id="3.40.630.30">
    <property type="match status" value="1"/>
</dbReference>
<feature type="domain" description="N-acetyltransferase" evidence="3">
    <location>
        <begin position="1"/>
        <end position="145"/>
    </location>
</feature>
<evidence type="ECO:0000256" key="2">
    <source>
        <dbReference type="ARBA" id="ARBA00023315"/>
    </source>
</evidence>
<dbReference type="PANTHER" id="PTHR43877">
    <property type="entry name" value="AMINOALKYLPHOSPHONATE N-ACETYLTRANSFERASE-RELATED-RELATED"/>
    <property type="match status" value="1"/>
</dbReference>
<dbReference type="Proteomes" id="UP000281391">
    <property type="component" value="Chromosome"/>
</dbReference>
<gene>
    <name evidence="4" type="ORF">NCTC11214_01854</name>
</gene>
<evidence type="ECO:0000259" key="3">
    <source>
        <dbReference type="PROSITE" id="PS51186"/>
    </source>
</evidence>
<protein>
    <submittedName>
        <fullName evidence="4">Putative acetyltransferase</fullName>
    </submittedName>
</protein>
<reference evidence="4 5" key="1">
    <citation type="submission" date="2018-12" db="EMBL/GenBank/DDBJ databases">
        <authorList>
            <consortium name="Pathogen Informatics"/>
        </authorList>
    </citation>
    <scope>NUCLEOTIDE SEQUENCE [LARGE SCALE GENOMIC DNA]</scope>
    <source>
        <strain evidence="4 5">NCTC11214</strain>
    </source>
</reference>
<name>A0A3S4HLT3_SEROD</name>
<dbReference type="EMBL" id="LR134117">
    <property type="protein sequence ID" value="VDZ55760.1"/>
    <property type="molecule type" value="Genomic_DNA"/>
</dbReference>
<dbReference type="InterPro" id="IPR050832">
    <property type="entry name" value="Bact_Acetyltransf"/>
</dbReference>
<dbReference type="PROSITE" id="PS51186">
    <property type="entry name" value="GNAT"/>
    <property type="match status" value="1"/>
</dbReference>
<dbReference type="SUPFAM" id="SSF55729">
    <property type="entry name" value="Acyl-CoA N-acyltransferases (Nat)"/>
    <property type="match status" value="1"/>
</dbReference>
<evidence type="ECO:0000313" key="5">
    <source>
        <dbReference type="Proteomes" id="UP000281391"/>
    </source>
</evidence>
<dbReference type="CDD" id="cd04301">
    <property type="entry name" value="NAT_SF"/>
    <property type="match status" value="1"/>
</dbReference>
<evidence type="ECO:0000313" key="4">
    <source>
        <dbReference type="EMBL" id="VDZ55760.1"/>
    </source>
</evidence>
<proteinExistence type="predicted"/>
<organism evidence="4 5">
    <name type="scientific">Serratia odorifera</name>
    <dbReference type="NCBI Taxonomy" id="618"/>
    <lineage>
        <taxon>Bacteria</taxon>
        <taxon>Pseudomonadati</taxon>
        <taxon>Pseudomonadota</taxon>
        <taxon>Gammaproteobacteria</taxon>
        <taxon>Enterobacterales</taxon>
        <taxon>Yersiniaceae</taxon>
        <taxon>Serratia</taxon>
    </lineage>
</organism>
<sequence>MKIRIATSGDVADMFRIRIGVHENKMTMAELAEYGITPESLPAMLSGDGQGWVAEQDGKVVAFAMADAGDATIFALFVDPPFEGQGIGRGLMAAAEQWLRGRGCTQAWLETDSDSNVRANGFYRHLGWLAFNKQEDGQTKFIKHL</sequence>
<evidence type="ECO:0000256" key="1">
    <source>
        <dbReference type="ARBA" id="ARBA00022679"/>
    </source>
</evidence>
<dbReference type="GO" id="GO:0016747">
    <property type="term" value="F:acyltransferase activity, transferring groups other than amino-acyl groups"/>
    <property type="evidence" value="ECO:0007669"/>
    <property type="project" value="InterPro"/>
</dbReference>